<evidence type="ECO:0000313" key="1">
    <source>
        <dbReference type="EMBL" id="KAJ9050968.1"/>
    </source>
</evidence>
<evidence type="ECO:0000313" key="2">
    <source>
        <dbReference type="Proteomes" id="UP001165960"/>
    </source>
</evidence>
<comment type="caution">
    <text evidence="1">The sequence shown here is derived from an EMBL/GenBank/DDBJ whole genome shotgun (WGS) entry which is preliminary data.</text>
</comment>
<organism evidence="1 2">
    <name type="scientific">Entomophthora muscae</name>
    <dbReference type="NCBI Taxonomy" id="34485"/>
    <lineage>
        <taxon>Eukaryota</taxon>
        <taxon>Fungi</taxon>
        <taxon>Fungi incertae sedis</taxon>
        <taxon>Zoopagomycota</taxon>
        <taxon>Entomophthoromycotina</taxon>
        <taxon>Entomophthoromycetes</taxon>
        <taxon>Entomophthorales</taxon>
        <taxon>Entomophthoraceae</taxon>
        <taxon>Entomophthora</taxon>
    </lineage>
</organism>
<dbReference type="Proteomes" id="UP001165960">
    <property type="component" value="Unassembled WGS sequence"/>
</dbReference>
<gene>
    <name evidence="1" type="ORF">DSO57_1009056</name>
</gene>
<sequence>MSKTKAAPAPATKEPKNIVADFDVEGKIPIANVQLDALALLKIIKHCRENYPAPASGQLLGLDMDEELEVTNCFPFPSMNEGVRSVNPAQYRVEMIRHYKEVSIDSNTTGWYLSSQLDEFLNQSFIETQASYQKSLGHKCVALVHDVSRSAMGNLHIRAYRLSDNFMAVYNKGKFTSSNLLAAKLDSSNILVEVPLTLVNTDIASVLLHELDDDSALFDGASSSGPALNFAITDPVTLGPNYSSLELNTEPYIQKNLQTLLDSFEDFSTEQNTLQYHQRALVREKTRIQNYMQTKRTENETRVARGLGELPLETEEQVSLKFKVPPEPPRLDLLLINHQISSCCSQLNQFTGPALTKMYATQALQLPNQKD</sequence>
<name>A0ACC2RLJ4_9FUNG</name>
<keyword evidence="2" id="KW-1185">Reference proteome</keyword>
<proteinExistence type="predicted"/>
<reference evidence="1" key="1">
    <citation type="submission" date="2022-04" db="EMBL/GenBank/DDBJ databases">
        <title>Genome of the entomopathogenic fungus Entomophthora muscae.</title>
        <authorList>
            <person name="Elya C."/>
            <person name="Lovett B.R."/>
            <person name="Lee E."/>
            <person name="Macias A.M."/>
            <person name="Hajek A.E."/>
            <person name="De Bivort B.L."/>
            <person name="Kasson M.T."/>
            <person name="De Fine Licht H.H."/>
            <person name="Stajich J.E."/>
        </authorList>
    </citation>
    <scope>NUCLEOTIDE SEQUENCE</scope>
    <source>
        <strain evidence="1">Berkeley</strain>
    </source>
</reference>
<accession>A0ACC2RLJ4</accession>
<dbReference type="EMBL" id="QTSX02007128">
    <property type="protein sequence ID" value="KAJ9050968.1"/>
    <property type="molecule type" value="Genomic_DNA"/>
</dbReference>
<protein>
    <submittedName>
        <fullName evidence="1">Uncharacterized protein</fullName>
    </submittedName>
</protein>